<evidence type="ECO:0000259" key="3">
    <source>
        <dbReference type="SMART" id="SM00847"/>
    </source>
</evidence>
<sequence>MALRNLVQLGAVTPQNDFYELTLEGWELLKLGIEPWLGKIILRCFHHCLGKEGLVLAAVMANSSSIFCRVGTEENKIKSDRLKVQFCHQSGDVFTLLAVYKEWEAVPCDRKNIWFWENSINAKSMCRCLEGVQELDSCLPNELSIIIPSYWRWNPKILTEHDETLRSIILSAFAENVAMYSGYDHLGYEVALTGKHIQIHPSCSYLFLIQDLVG</sequence>
<evidence type="ECO:0000256" key="2">
    <source>
        <dbReference type="ARBA" id="ARBA00047984"/>
    </source>
</evidence>
<dbReference type="PANTHER" id="PTHR18934">
    <property type="entry name" value="ATP-DEPENDENT RNA HELICASE"/>
    <property type="match status" value="1"/>
</dbReference>
<comment type="catalytic activity">
    <reaction evidence="2">
        <text>ATP + H2O = ADP + phosphate + H(+)</text>
        <dbReference type="Rhea" id="RHEA:13065"/>
        <dbReference type="ChEBI" id="CHEBI:15377"/>
        <dbReference type="ChEBI" id="CHEBI:15378"/>
        <dbReference type="ChEBI" id="CHEBI:30616"/>
        <dbReference type="ChEBI" id="CHEBI:43474"/>
        <dbReference type="ChEBI" id="CHEBI:456216"/>
        <dbReference type="EC" id="3.6.4.13"/>
    </reaction>
</comment>
<comment type="caution">
    <text evidence="4">The sequence shown here is derived from an EMBL/GenBank/DDBJ whole genome shotgun (WGS) entry which is preliminary data.</text>
</comment>
<dbReference type="EC" id="3.6.4.13" evidence="1"/>
<dbReference type="AlphaFoldDB" id="A0ABD3A2U0"/>
<dbReference type="SMART" id="SM00847">
    <property type="entry name" value="HA2"/>
    <property type="match status" value="1"/>
</dbReference>
<reference evidence="4 5" key="1">
    <citation type="submission" date="2024-11" db="EMBL/GenBank/DDBJ databases">
        <title>A near-complete genome assembly of Cinchona calisaya.</title>
        <authorList>
            <person name="Lian D.C."/>
            <person name="Zhao X.W."/>
            <person name="Wei L."/>
        </authorList>
    </citation>
    <scope>NUCLEOTIDE SEQUENCE [LARGE SCALE GENOMIC DNA]</scope>
    <source>
        <tissue evidence="4">Nenye</tissue>
    </source>
</reference>
<dbReference type="EMBL" id="JBJUIK010000006">
    <property type="protein sequence ID" value="KAL3524850.1"/>
    <property type="molecule type" value="Genomic_DNA"/>
</dbReference>
<dbReference type="PANTHER" id="PTHR18934:SF81">
    <property type="entry name" value="ATP-DEPENDENT RNA HELICASE DEAH11, CHLOROPLASTIC-RELATED"/>
    <property type="match status" value="1"/>
</dbReference>
<organism evidence="4 5">
    <name type="scientific">Cinchona calisaya</name>
    <dbReference type="NCBI Taxonomy" id="153742"/>
    <lineage>
        <taxon>Eukaryota</taxon>
        <taxon>Viridiplantae</taxon>
        <taxon>Streptophyta</taxon>
        <taxon>Embryophyta</taxon>
        <taxon>Tracheophyta</taxon>
        <taxon>Spermatophyta</taxon>
        <taxon>Magnoliopsida</taxon>
        <taxon>eudicotyledons</taxon>
        <taxon>Gunneridae</taxon>
        <taxon>Pentapetalae</taxon>
        <taxon>asterids</taxon>
        <taxon>lamiids</taxon>
        <taxon>Gentianales</taxon>
        <taxon>Rubiaceae</taxon>
        <taxon>Cinchonoideae</taxon>
        <taxon>Cinchoneae</taxon>
        <taxon>Cinchona</taxon>
    </lineage>
</organism>
<dbReference type="InterPro" id="IPR007502">
    <property type="entry name" value="Helicase-assoc_dom"/>
</dbReference>
<proteinExistence type="predicted"/>
<feature type="domain" description="Helicase-associated" evidence="3">
    <location>
        <begin position="1"/>
        <end position="97"/>
    </location>
</feature>
<dbReference type="GO" id="GO:0003724">
    <property type="term" value="F:RNA helicase activity"/>
    <property type="evidence" value="ECO:0007669"/>
    <property type="project" value="UniProtKB-EC"/>
</dbReference>
<gene>
    <name evidence="4" type="ORF">ACH5RR_013222</name>
</gene>
<accession>A0ABD3A2U0</accession>
<keyword evidence="5" id="KW-1185">Reference proteome</keyword>
<dbReference type="Proteomes" id="UP001630127">
    <property type="component" value="Unassembled WGS sequence"/>
</dbReference>
<protein>
    <recommendedName>
        <fullName evidence="1">RNA helicase</fullName>
        <ecNumber evidence="1">3.6.4.13</ecNumber>
    </recommendedName>
</protein>
<evidence type="ECO:0000313" key="5">
    <source>
        <dbReference type="Proteomes" id="UP001630127"/>
    </source>
</evidence>
<evidence type="ECO:0000313" key="4">
    <source>
        <dbReference type="EMBL" id="KAL3524850.1"/>
    </source>
</evidence>
<evidence type="ECO:0000256" key="1">
    <source>
        <dbReference type="ARBA" id="ARBA00012552"/>
    </source>
</evidence>
<name>A0ABD3A2U0_9GENT</name>